<keyword evidence="5" id="KW-1185">Reference proteome</keyword>
<evidence type="ECO:0000256" key="1">
    <source>
        <dbReference type="SAM" id="Coils"/>
    </source>
</evidence>
<protein>
    <submittedName>
        <fullName evidence="4">Uncharacterized protein</fullName>
    </submittedName>
</protein>
<feature type="region of interest" description="Disordered" evidence="2">
    <location>
        <begin position="164"/>
        <end position="195"/>
    </location>
</feature>
<dbReference type="AlphaFoldDB" id="A0ABD1ZZD9"/>
<name>A0ABD1ZZD9_VESSQ</name>
<dbReference type="EMBL" id="JAUDFV010000157">
    <property type="protein sequence ID" value="KAL2713726.1"/>
    <property type="molecule type" value="Genomic_DNA"/>
</dbReference>
<keyword evidence="3" id="KW-0472">Membrane</keyword>
<dbReference type="Proteomes" id="UP001607302">
    <property type="component" value="Unassembled WGS sequence"/>
</dbReference>
<evidence type="ECO:0000256" key="2">
    <source>
        <dbReference type="SAM" id="MobiDB-lite"/>
    </source>
</evidence>
<reference evidence="4 5" key="1">
    <citation type="journal article" date="2024" name="Ann. Entomol. Soc. Am.">
        <title>Genomic analyses of the southern and eastern yellowjacket wasps (Hymenoptera: Vespidae) reveal evolutionary signatures of social life.</title>
        <authorList>
            <person name="Catto M.A."/>
            <person name="Caine P.B."/>
            <person name="Orr S.E."/>
            <person name="Hunt B.G."/>
            <person name="Goodisman M.A.D."/>
        </authorList>
    </citation>
    <scope>NUCLEOTIDE SEQUENCE [LARGE SCALE GENOMIC DNA]</scope>
    <source>
        <strain evidence="4">233</strain>
        <tissue evidence="4">Head and thorax</tissue>
    </source>
</reference>
<feature type="compositionally biased region" description="Polar residues" evidence="2">
    <location>
        <begin position="171"/>
        <end position="181"/>
    </location>
</feature>
<gene>
    <name evidence="4" type="ORF">V1478_016283</name>
</gene>
<sequence>MFSQRPLAQLVRSYPILRHVDIYDRQSFIRAYILDNVIICLFMYILLYTALWYANKVIRRIKKSNEDLSAVLKENQMKLDDLITLKKKKAEYEEIMVKAKGTQKVTVEQLESEMKKLSTELLTATYKMNELEKVVEKMIFSASARRDAAFCRLTSEFEKLKMAKRTKQRVNHSGESKSSNRLSHHLCHPNPHLESMGSLLVDRSVGQLLKSQSQRKTKSDSNNSGFFGEVYSSTNSSQRSLSHTDRRVSTQHAYLRDMEKRNHHSRPSRRLYRRLSRRLNRRYRRLYHGKSISLKCNPTICNMYEISPIYFENLTPFTRSLLEIGWKFVNSM</sequence>
<keyword evidence="3" id="KW-1133">Transmembrane helix</keyword>
<feature type="transmembrane region" description="Helical" evidence="3">
    <location>
        <begin position="33"/>
        <end position="54"/>
    </location>
</feature>
<accession>A0ABD1ZZD9</accession>
<feature type="coiled-coil region" evidence="1">
    <location>
        <begin position="100"/>
        <end position="127"/>
    </location>
</feature>
<evidence type="ECO:0000256" key="3">
    <source>
        <dbReference type="SAM" id="Phobius"/>
    </source>
</evidence>
<evidence type="ECO:0000313" key="4">
    <source>
        <dbReference type="EMBL" id="KAL2713726.1"/>
    </source>
</evidence>
<organism evidence="4 5">
    <name type="scientific">Vespula squamosa</name>
    <name type="common">Southern yellow jacket</name>
    <name type="synonym">Wasp</name>
    <dbReference type="NCBI Taxonomy" id="30214"/>
    <lineage>
        <taxon>Eukaryota</taxon>
        <taxon>Metazoa</taxon>
        <taxon>Ecdysozoa</taxon>
        <taxon>Arthropoda</taxon>
        <taxon>Hexapoda</taxon>
        <taxon>Insecta</taxon>
        <taxon>Pterygota</taxon>
        <taxon>Neoptera</taxon>
        <taxon>Endopterygota</taxon>
        <taxon>Hymenoptera</taxon>
        <taxon>Apocrita</taxon>
        <taxon>Aculeata</taxon>
        <taxon>Vespoidea</taxon>
        <taxon>Vespidae</taxon>
        <taxon>Vespinae</taxon>
        <taxon>Vespula</taxon>
    </lineage>
</organism>
<comment type="caution">
    <text evidence="4">The sequence shown here is derived from an EMBL/GenBank/DDBJ whole genome shotgun (WGS) entry which is preliminary data.</text>
</comment>
<evidence type="ECO:0000313" key="5">
    <source>
        <dbReference type="Proteomes" id="UP001607302"/>
    </source>
</evidence>
<keyword evidence="3" id="KW-0812">Transmembrane</keyword>
<proteinExistence type="predicted"/>
<keyword evidence="1" id="KW-0175">Coiled coil</keyword>
<feature type="region of interest" description="Disordered" evidence="2">
    <location>
        <begin position="210"/>
        <end position="229"/>
    </location>
</feature>